<dbReference type="PANTHER" id="PTHR12203:SF22">
    <property type="entry name" value="CAPSULE ASSOCIATED PROTEIN"/>
    <property type="match status" value="1"/>
</dbReference>
<keyword evidence="2" id="KW-0472">Membrane</keyword>
<name>A0A0P7BIW6_9HYPO</name>
<dbReference type="Proteomes" id="UP000050424">
    <property type="component" value="Unassembled WGS sequence"/>
</dbReference>
<dbReference type="OrthoDB" id="541052at2759"/>
<keyword evidence="2" id="KW-0812">Transmembrane</keyword>
<feature type="domain" description="Glycosyl transferase CAP10" evidence="3">
    <location>
        <begin position="345"/>
        <end position="643"/>
    </location>
</feature>
<gene>
    <name evidence="4" type="ORF">AK830_g5472</name>
</gene>
<protein>
    <recommendedName>
        <fullName evidence="3">Glycosyl transferase CAP10 domain-containing protein</fullName>
    </recommendedName>
</protein>
<accession>A0A0P7BIW6</accession>
<dbReference type="Pfam" id="PF05686">
    <property type="entry name" value="Glyco_transf_90"/>
    <property type="match status" value="1"/>
</dbReference>
<feature type="region of interest" description="Disordered" evidence="1">
    <location>
        <begin position="43"/>
        <end position="105"/>
    </location>
</feature>
<evidence type="ECO:0000256" key="2">
    <source>
        <dbReference type="SAM" id="Phobius"/>
    </source>
</evidence>
<comment type="caution">
    <text evidence="4">The sequence shown here is derived from an EMBL/GenBank/DDBJ whole genome shotgun (WGS) entry which is preliminary data.</text>
</comment>
<dbReference type="PANTHER" id="PTHR12203">
    <property type="entry name" value="KDEL LYS-ASP-GLU-LEU CONTAINING - RELATED"/>
    <property type="match status" value="1"/>
</dbReference>
<evidence type="ECO:0000313" key="4">
    <source>
        <dbReference type="EMBL" id="KPM41063.1"/>
    </source>
</evidence>
<dbReference type="InterPro" id="IPR051091">
    <property type="entry name" value="O-Glucosyltr/Glycosyltrsf_90"/>
</dbReference>
<dbReference type="EMBL" id="LKCW01000071">
    <property type="protein sequence ID" value="KPM41063.1"/>
    <property type="molecule type" value="Genomic_DNA"/>
</dbReference>
<keyword evidence="5" id="KW-1185">Reference proteome</keyword>
<feature type="transmembrane region" description="Helical" evidence="2">
    <location>
        <begin position="17"/>
        <end position="34"/>
    </location>
</feature>
<keyword evidence="2" id="KW-1133">Transmembrane helix</keyword>
<proteinExistence type="predicted"/>
<organism evidence="4 5">
    <name type="scientific">Neonectria ditissima</name>
    <dbReference type="NCBI Taxonomy" id="78410"/>
    <lineage>
        <taxon>Eukaryota</taxon>
        <taxon>Fungi</taxon>
        <taxon>Dikarya</taxon>
        <taxon>Ascomycota</taxon>
        <taxon>Pezizomycotina</taxon>
        <taxon>Sordariomycetes</taxon>
        <taxon>Hypocreomycetidae</taxon>
        <taxon>Hypocreales</taxon>
        <taxon>Nectriaceae</taxon>
        <taxon>Neonectria</taxon>
    </lineage>
</organism>
<evidence type="ECO:0000313" key="5">
    <source>
        <dbReference type="Proteomes" id="UP000050424"/>
    </source>
</evidence>
<dbReference type="SMART" id="SM00672">
    <property type="entry name" value="CAP10"/>
    <property type="match status" value="1"/>
</dbReference>
<feature type="compositionally biased region" description="Pro residues" evidence="1">
    <location>
        <begin position="64"/>
        <end position="77"/>
    </location>
</feature>
<evidence type="ECO:0000259" key="3">
    <source>
        <dbReference type="SMART" id="SM00672"/>
    </source>
</evidence>
<reference evidence="4 5" key="1">
    <citation type="submission" date="2015-09" db="EMBL/GenBank/DDBJ databases">
        <title>Draft genome of a European isolate of the apple canker pathogen Neonectria ditissima.</title>
        <authorList>
            <person name="Gomez-Cortecero A."/>
            <person name="Harrison R.J."/>
            <person name="Armitage A.D."/>
        </authorList>
    </citation>
    <scope>NUCLEOTIDE SEQUENCE [LARGE SCALE GENOMIC DNA]</scope>
    <source>
        <strain evidence="4 5">R09/05</strain>
    </source>
</reference>
<dbReference type="AlphaFoldDB" id="A0A0P7BIW6"/>
<evidence type="ECO:0000256" key="1">
    <source>
        <dbReference type="SAM" id="MobiDB-lite"/>
    </source>
</evidence>
<sequence>MAKLHSPSFRPRRPSSFFRYTIVAALVLFAFYSLRRNSHHIVPPPPSSGNAPIVNSPGSNSPDSSPPGSKPPGPNEPPASDYTNHQIHPEYPPPKSDWDTTQGSHPIDKLIQDAEQTFNDLLSKESKTIEEAAQAYRKRRGRHPPPGFDAWYKFAVDNDAVIIEDFFDQIYHDLAPFWGIHPAVTRKESWSFEMKIHIRSHETNTTSDWFWTLAWKDMIDSIVHLLPDMDIPLNAMDEPRLVVPWEDINSYMNTASSTFGFPAPKDVKSTFQKLARPGLGDRGTKIPAKHWEKKKPYWPIASRGCPPDSRARAAPVQYDFDLQPNIETTNAQDHSYKGFVSNYSLSTDLCHQPDLQGLEGVIINPISVSSTKVLFPLFGGSKLGVNNEILLPAPVYWSEEERFTGGSNRGGPWKWKGDKAVWRGVATGGQNLPDNWRGFQRHRFIAMNNSTKLALVESGKGRTENFAMPEEQYHISAHTEGRLSEWVNEWSDMGFIDLMCEMEMADNTCWYTDLYFHPVEGLKMKEQFHYKYVPDIDGNSFSGRYLGFLRSTSLPIKATLFHEWHDNRIIAWKHFVPMDNRFSDFFGIMEYFLGYKGRNGHDAAAEKMAMDGKEWAEKVLRKKDMQIYVLRLLLEYARVLDEDRATMGWVDDALKDPSIADTWQSFMK</sequence>
<dbReference type="InterPro" id="IPR006598">
    <property type="entry name" value="CAP10"/>
</dbReference>